<dbReference type="PANTHER" id="PTHR14845:SF0">
    <property type="entry name" value="DUF4515 DOMAIN-CONTAINING PROTEIN"/>
    <property type="match status" value="1"/>
</dbReference>
<evidence type="ECO:0000256" key="2">
    <source>
        <dbReference type="SAM" id="Coils"/>
    </source>
</evidence>
<feature type="domain" description="DUF4515" evidence="3">
    <location>
        <begin position="30"/>
        <end position="220"/>
    </location>
</feature>
<dbReference type="EMBL" id="JARBDR010000214">
    <property type="protein sequence ID" value="KAJ8319103.1"/>
    <property type="molecule type" value="Genomic_DNA"/>
</dbReference>
<dbReference type="Pfam" id="PF14988">
    <property type="entry name" value="DUF4515"/>
    <property type="match status" value="1"/>
</dbReference>
<protein>
    <recommendedName>
        <fullName evidence="3">DUF4515 domain-containing protein</fullName>
    </recommendedName>
</protein>
<sequence length="259" mass="31434">MLLFVFSLNFDSRKEHEWLQQEAHRVRVESHEYMSYMEKKTSKRQTTIITLSDHNKNEIKNLQLQKQIMEEEFDEKKRILENMLLEKQNMLKKTTEELGELQEYKNLQTEQLTKIKELEKELMQYRSKHSETISQLKAQFLQEKKDFQNDAENRINTLEKKANKEAIQCLTEHTNRIKLENRHLRKELLELIQQTRAYQAHQKELEEQRKQLLREQQYANDLKQLRKTRQHKVMKTFELSDRENTDLSGINDTLDISKD</sequence>
<reference evidence="4 5" key="1">
    <citation type="submission" date="2022-12" db="EMBL/GenBank/DDBJ databases">
        <title>Chromosome-level genome of Tegillarca granosa.</title>
        <authorList>
            <person name="Kim J."/>
        </authorList>
    </citation>
    <scope>NUCLEOTIDE SEQUENCE [LARGE SCALE GENOMIC DNA]</scope>
    <source>
        <strain evidence="4">Teg-2019</strain>
        <tissue evidence="4">Adductor muscle</tissue>
    </source>
</reference>
<evidence type="ECO:0000256" key="1">
    <source>
        <dbReference type="ARBA" id="ARBA00023054"/>
    </source>
</evidence>
<evidence type="ECO:0000313" key="4">
    <source>
        <dbReference type="EMBL" id="KAJ8319103.1"/>
    </source>
</evidence>
<keyword evidence="1 2" id="KW-0175">Coiled coil</keyword>
<accession>A0ABQ9FPC5</accession>
<evidence type="ECO:0000259" key="3">
    <source>
        <dbReference type="Pfam" id="PF14988"/>
    </source>
</evidence>
<dbReference type="Proteomes" id="UP001217089">
    <property type="component" value="Unassembled WGS sequence"/>
</dbReference>
<feature type="coiled-coil region" evidence="2">
    <location>
        <begin position="52"/>
        <end position="225"/>
    </location>
</feature>
<keyword evidence="5" id="KW-1185">Reference proteome</keyword>
<comment type="caution">
    <text evidence="4">The sequence shown here is derived from an EMBL/GenBank/DDBJ whole genome shotgun (WGS) entry which is preliminary data.</text>
</comment>
<dbReference type="InterPro" id="IPR032777">
    <property type="entry name" value="DUF4515"/>
</dbReference>
<gene>
    <name evidence="4" type="ORF">KUTeg_004194</name>
</gene>
<dbReference type="PANTHER" id="PTHR14845">
    <property type="entry name" value="COILED-COIL DOMAIN-CONTAINING 166"/>
    <property type="match status" value="1"/>
</dbReference>
<organism evidence="4 5">
    <name type="scientific">Tegillarca granosa</name>
    <name type="common">Malaysian cockle</name>
    <name type="synonym">Anadara granosa</name>
    <dbReference type="NCBI Taxonomy" id="220873"/>
    <lineage>
        <taxon>Eukaryota</taxon>
        <taxon>Metazoa</taxon>
        <taxon>Spiralia</taxon>
        <taxon>Lophotrochozoa</taxon>
        <taxon>Mollusca</taxon>
        <taxon>Bivalvia</taxon>
        <taxon>Autobranchia</taxon>
        <taxon>Pteriomorphia</taxon>
        <taxon>Arcoida</taxon>
        <taxon>Arcoidea</taxon>
        <taxon>Arcidae</taxon>
        <taxon>Tegillarca</taxon>
    </lineage>
</organism>
<proteinExistence type="predicted"/>
<name>A0ABQ9FPC5_TEGGR</name>
<evidence type="ECO:0000313" key="5">
    <source>
        <dbReference type="Proteomes" id="UP001217089"/>
    </source>
</evidence>